<dbReference type="PATRIC" id="fig|1502723.3.peg.3069"/>
<evidence type="ECO:0000313" key="2">
    <source>
        <dbReference type="Proteomes" id="UP000032545"/>
    </source>
</evidence>
<gene>
    <name evidence="1" type="ORF">FF36_03617</name>
</gene>
<sequence>MAKALFGHVGSGSDLRLSYEVRRLRARVAELEAELTRVREVNEALVGGVDVPEDVRALDAEPAYT</sequence>
<organism evidence="1 2">
    <name type="scientific">Frankia torreyi</name>
    <dbReference type="NCBI Taxonomy" id="1856"/>
    <lineage>
        <taxon>Bacteria</taxon>
        <taxon>Bacillati</taxon>
        <taxon>Actinomycetota</taxon>
        <taxon>Actinomycetes</taxon>
        <taxon>Frankiales</taxon>
        <taxon>Frankiaceae</taxon>
        <taxon>Frankia</taxon>
    </lineage>
</organism>
<evidence type="ECO:0000313" key="1">
    <source>
        <dbReference type="EMBL" id="KJE22027.1"/>
    </source>
</evidence>
<protein>
    <submittedName>
        <fullName evidence="1">Uncharacterized protein</fullName>
    </submittedName>
</protein>
<reference evidence="1 2" key="2">
    <citation type="journal article" date="2016" name="Genome Announc.">
        <title>Permanent Draft Genome Sequences for Two Variants of Frankia sp. Strain CpI1, the First Frankia Strain Isolated from Root Nodules of Comptonia peregrina.</title>
        <authorList>
            <person name="Oshone R."/>
            <person name="Hurst S.G.IV."/>
            <person name="Abebe-Akele F."/>
            <person name="Simpson S."/>
            <person name="Morris K."/>
            <person name="Thomas W.K."/>
            <person name="Tisa L.S."/>
        </authorList>
    </citation>
    <scope>NUCLEOTIDE SEQUENCE [LARGE SCALE GENOMIC DNA]</scope>
    <source>
        <strain evidence="2">CpI1-S</strain>
    </source>
</reference>
<name>A0A0D8BF25_9ACTN</name>
<comment type="caution">
    <text evidence="1">The sequence shown here is derived from an EMBL/GenBank/DDBJ whole genome shotgun (WGS) entry which is preliminary data.</text>
</comment>
<dbReference type="AlphaFoldDB" id="A0A0D8BF25"/>
<keyword evidence="2" id="KW-1185">Reference proteome</keyword>
<dbReference type="RefSeq" id="WP_044886204.1">
    <property type="nucleotide sequence ID" value="NZ_JYFN01000028.1"/>
</dbReference>
<reference evidence="2" key="1">
    <citation type="submission" date="2015-02" db="EMBL/GenBank/DDBJ databases">
        <title>Draft Genome of Frankia sp. CpI1-S.</title>
        <authorList>
            <person name="Oshone R.T."/>
            <person name="Ngom M."/>
            <person name="Ghodhbane-Gtari F."/>
            <person name="Gtari M."/>
            <person name="Morris K."/>
            <person name="Thomas K."/>
            <person name="Sen A."/>
            <person name="Tisa L.S."/>
        </authorList>
    </citation>
    <scope>NUCLEOTIDE SEQUENCE [LARGE SCALE GENOMIC DNA]</scope>
    <source>
        <strain evidence="2">CpI1-S</strain>
    </source>
</reference>
<dbReference type="OrthoDB" id="3404030at2"/>
<dbReference type="EMBL" id="JYFN01000028">
    <property type="protein sequence ID" value="KJE22027.1"/>
    <property type="molecule type" value="Genomic_DNA"/>
</dbReference>
<proteinExistence type="predicted"/>
<accession>A0A0D8BF25</accession>
<dbReference type="Proteomes" id="UP000032545">
    <property type="component" value="Unassembled WGS sequence"/>
</dbReference>